<dbReference type="InterPro" id="IPR036255">
    <property type="entry name" value="YgfB-like_sf"/>
</dbReference>
<name>A0A0Q9YZN0_9GAMM</name>
<accession>A0A0Q9YZN0</accession>
<dbReference type="GO" id="GO:0005829">
    <property type="term" value="C:cytosol"/>
    <property type="evidence" value="ECO:0007669"/>
    <property type="project" value="TreeGrafter"/>
</dbReference>
<dbReference type="OrthoDB" id="9783391at2"/>
<dbReference type="Pfam" id="PF03695">
    <property type="entry name" value="UPF0149"/>
    <property type="match status" value="1"/>
</dbReference>
<evidence type="ECO:0000313" key="3">
    <source>
        <dbReference type="EMBL" id="MCS5712568.1"/>
    </source>
</evidence>
<reference evidence="3" key="3">
    <citation type="submission" date="2021-06" db="EMBL/GenBank/DDBJ databases">
        <title>Genomic Description and Analysis of Intracellular Bacteria, Candidatus Berkiella cookevillensis and Candidatus Berkiella aquae.</title>
        <authorList>
            <person name="Kidane D.T."/>
            <person name="Mehari Y.T."/>
            <person name="Rice F.C."/>
            <person name="Arivett B.A."/>
            <person name="Farone A.L."/>
            <person name="Berk S.G."/>
            <person name="Farone M.B."/>
        </authorList>
    </citation>
    <scope>NUCLEOTIDE SEQUENCE</scope>
    <source>
        <strain evidence="3">HT99</strain>
    </source>
</reference>
<protein>
    <submittedName>
        <fullName evidence="3">UPF0149 family protein</fullName>
    </submittedName>
</protein>
<evidence type="ECO:0000256" key="1">
    <source>
        <dbReference type="ARBA" id="ARBA00038308"/>
    </source>
</evidence>
<dbReference type="InterPro" id="IPR011978">
    <property type="entry name" value="YgfB-like"/>
</dbReference>
<dbReference type="AlphaFoldDB" id="A0A0Q9YZN0"/>
<dbReference type="Gene3D" id="1.20.120.740">
    <property type="entry name" value="YgfB uncharacterised protein family UPF0149, PF03695"/>
    <property type="match status" value="1"/>
</dbReference>
<reference evidence="3" key="2">
    <citation type="journal article" date="2016" name="Genome Announc.">
        <title>Draft Genome Sequences of Two Novel Amoeba-Resistant Intranuclear Bacteria, 'Candidatus Berkiella cookevillensis' and 'Candidatus Berkiella aquae'.</title>
        <authorList>
            <person name="Mehari Y.T."/>
            <person name="Arivett B.A."/>
            <person name="Farone A.L."/>
            <person name="Gunderson J.H."/>
            <person name="Farone M.B."/>
        </authorList>
    </citation>
    <scope>NUCLEOTIDE SEQUENCE</scope>
    <source>
        <strain evidence="3">HT99</strain>
    </source>
</reference>
<evidence type="ECO:0000313" key="2">
    <source>
        <dbReference type="EMBL" id="KRG22231.1"/>
    </source>
</evidence>
<keyword evidence="4" id="KW-1185">Reference proteome</keyword>
<reference evidence="2" key="1">
    <citation type="submission" date="2015-09" db="EMBL/GenBank/DDBJ databases">
        <title>Draft Genome Sequences of Two Novel Amoeba-resistant Intranuclear Bacteria, Candidatus Berkiella cookevillensis and Candidatus Berkiella aquae.</title>
        <authorList>
            <person name="Mehari Y.T."/>
            <person name="Arivett B.A."/>
            <person name="Farone A.L."/>
            <person name="Gunderson J.H."/>
            <person name="Farone M.B."/>
        </authorList>
    </citation>
    <scope>NUCLEOTIDE SEQUENCE [LARGE SCALE GENOMIC DNA]</scope>
    <source>
        <strain evidence="2">HT99</strain>
    </source>
</reference>
<gene>
    <name evidence="2" type="ORF">HT99x_00650</name>
    <name evidence="3" type="ORF">HT99x_014095</name>
</gene>
<sequence length="187" mass="20528">MNETTKEWPDYEELTAMLSAANTPFSAGYVHGMMSGMLCTDRRLPEKIWDDFLNEMSALKALVTENELLNKLFMLTANHLEEASGAMMLILPEDETLLSVRLSALSDWCGGFLDGIVLDNAGLSLPIVQEALADLVNIKEVATQAKSSKTNESLYVEVVEFVKVAVLLIHAECQPPIPGNGDSFPIH</sequence>
<dbReference type="SUPFAM" id="SSF101327">
    <property type="entry name" value="YgfB-like"/>
    <property type="match status" value="1"/>
</dbReference>
<dbReference type="EMBL" id="LKAJ02000001">
    <property type="protein sequence ID" value="MCS5712568.1"/>
    <property type="molecule type" value="Genomic_DNA"/>
</dbReference>
<dbReference type="PANTHER" id="PTHR37528:SF1">
    <property type="entry name" value="UPF0149 PROTEIN YGFB"/>
    <property type="match status" value="1"/>
</dbReference>
<organism evidence="2">
    <name type="scientific">Candidatus Berkiella aquae</name>
    <dbReference type="NCBI Taxonomy" id="295108"/>
    <lineage>
        <taxon>Bacteria</taxon>
        <taxon>Pseudomonadati</taxon>
        <taxon>Pseudomonadota</taxon>
        <taxon>Gammaproteobacteria</taxon>
        <taxon>Candidatus Berkiellales</taxon>
        <taxon>Candidatus Berkiellaceae</taxon>
        <taxon>Candidatus Berkiella</taxon>
    </lineage>
</organism>
<dbReference type="EMBL" id="LKAJ01000002">
    <property type="protein sequence ID" value="KRG22231.1"/>
    <property type="molecule type" value="Genomic_DNA"/>
</dbReference>
<dbReference type="STRING" id="295108.HT99x_00650"/>
<comment type="similarity">
    <text evidence="1">Belongs to the UPF0149 family.</text>
</comment>
<proteinExistence type="inferred from homology"/>
<dbReference type="PANTHER" id="PTHR37528">
    <property type="entry name" value="UPF0149 PROTEIN YGFB"/>
    <property type="match status" value="1"/>
</dbReference>
<dbReference type="RefSeq" id="WP_075065290.1">
    <property type="nucleotide sequence ID" value="NZ_LKAJ02000001.1"/>
</dbReference>
<dbReference type="Proteomes" id="UP000051497">
    <property type="component" value="Unassembled WGS sequence"/>
</dbReference>
<comment type="caution">
    <text evidence="2">The sequence shown here is derived from an EMBL/GenBank/DDBJ whole genome shotgun (WGS) entry which is preliminary data.</text>
</comment>
<evidence type="ECO:0000313" key="4">
    <source>
        <dbReference type="Proteomes" id="UP000051497"/>
    </source>
</evidence>